<keyword evidence="7" id="KW-1185">Reference proteome</keyword>
<dbReference type="GO" id="GO:0005549">
    <property type="term" value="F:odorant binding"/>
    <property type="evidence" value="ECO:0007669"/>
    <property type="project" value="TreeGrafter"/>
</dbReference>
<dbReference type="AlphaFoldDB" id="A0AAW0H4B7"/>
<accession>A0AAW0H4B7</accession>
<evidence type="ECO:0000259" key="5">
    <source>
        <dbReference type="Pfam" id="PF00061"/>
    </source>
</evidence>
<proteinExistence type="inferred from homology"/>
<gene>
    <name evidence="6" type="ORF">U0070_015795</name>
</gene>
<dbReference type="GO" id="GO:0005615">
    <property type="term" value="C:extracellular space"/>
    <property type="evidence" value="ECO:0007669"/>
    <property type="project" value="TreeGrafter"/>
</dbReference>
<evidence type="ECO:0000256" key="2">
    <source>
        <dbReference type="ARBA" id="ARBA00006889"/>
    </source>
</evidence>
<evidence type="ECO:0000313" key="6">
    <source>
        <dbReference type="EMBL" id="KAK7796546.1"/>
    </source>
</evidence>
<dbReference type="InterPro" id="IPR012674">
    <property type="entry name" value="Calycin"/>
</dbReference>
<dbReference type="Gene3D" id="2.40.128.20">
    <property type="match status" value="1"/>
</dbReference>
<evidence type="ECO:0000256" key="3">
    <source>
        <dbReference type="ARBA" id="ARBA00022525"/>
    </source>
</evidence>
<name>A0AAW0H4B7_MYOGA</name>
<comment type="similarity">
    <text evidence="2">Belongs to the calycin superfamily. Lipocalin family.</text>
</comment>
<dbReference type="PANTHER" id="PTHR11430">
    <property type="entry name" value="LIPOCALIN"/>
    <property type="match status" value="1"/>
</dbReference>
<evidence type="ECO:0000256" key="4">
    <source>
        <dbReference type="ARBA" id="ARBA00023157"/>
    </source>
</evidence>
<reference evidence="6 7" key="1">
    <citation type="journal article" date="2023" name="bioRxiv">
        <title>Conserved and derived expression patterns and positive selection on dental genes reveal complex evolutionary context of ever-growing rodent molars.</title>
        <authorList>
            <person name="Calamari Z.T."/>
            <person name="Song A."/>
            <person name="Cohen E."/>
            <person name="Akter M."/>
            <person name="Roy R.D."/>
            <person name="Hallikas O."/>
            <person name="Christensen M.M."/>
            <person name="Li P."/>
            <person name="Marangoni P."/>
            <person name="Jernvall J."/>
            <person name="Klein O.D."/>
        </authorList>
    </citation>
    <scope>NUCLEOTIDE SEQUENCE [LARGE SCALE GENOMIC DNA]</scope>
    <source>
        <strain evidence="6">V071</strain>
    </source>
</reference>
<feature type="non-terminal residue" evidence="6">
    <location>
        <position position="1"/>
    </location>
</feature>
<dbReference type="PANTHER" id="PTHR11430:SF65">
    <property type="entry name" value="ODORANT-BINDING PROTEIN 1A-RELATED"/>
    <property type="match status" value="1"/>
</dbReference>
<dbReference type="InterPro" id="IPR002448">
    <property type="entry name" value="OBP-like"/>
</dbReference>
<dbReference type="GO" id="GO:0036094">
    <property type="term" value="F:small molecule binding"/>
    <property type="evidence" value="ECO:0007669"/>
    <property type="project" value="InterPro"/>
</dbReference>
<comment type="caution">
    <text evidence="6">The sequence shown here is derived from an EMBL/GenBank/DDBJ whole genome shotgun (WGS) entry which is preliminary data.</text>
</comment>
<comment type="subcellular location">
    <subcellularLocation>
        <location evidence="1">Secreted</location>
    </subcellularLocation>
</comment>
<dbReference type="SUPFAM" id="SSF50814">
    <property type="entry name" value="Lipocalins"/>
    <property type="match status" value="1"/>
</dbReference>
<evidence type="ECO:0000256" key="1">
    <source>
        <dbReference type="ARBA" id="ARBA00004613"/>
    </source>
</evidence>
<dbReference type="PRINTS" id="PR01173">
    <property type="entry name" value="ODORANTBNDNG"/>
</dbReference>
<dbReference type="EMBL" id="JBBHLL010001135">
    <property type="protein sequence ID" value="KAK7796546.1"/>
    <property type="molecule type" value="Genomic_DNA"/>
</dbReference>
<organism evidence="6 7">
    <name type="scientific">Myodes glareolus</name>
    <name type="common">Bank vole</name>
    <name type="synonym">Clethrionomys glareolus</name>
    <dbReference type="NCBI Taxonomy" id="447135"/>
    <lineage>
        <taxon>Eukaryota</taxon>
        <taxon>Metazoa</taxon>
        <taxon>Chordata</taxon>
        <taxon>Craniata</taxon>
        <taxon>Vertebrata</taxon>
        <taxon>Euteleostomi</taxon>
        <taxon>Mammalia</taxon>
        <taxon>Eutheria</taxon>
        <taxon>Euarchontoglires</taxon>
        <taxon>Glires</taxon>
        <taxon>Rodentia</taxon>
        <taxon>Myomorpha</taxon>
        <taxon>Muroidea</taxon>
        <taxon>Cricetidae</taxon>
        <taxon>Arvicolinae</taxon>
        <taxon>Myodes</taxon>
    </lineage>
</organism>
<feature type="non-terminal residue" evidence="6">
    <location>
        <position position="107"/>
    </location>
</feature>
<feature type="domain" description="Lipocalin/cytosolic fatty-acid binding" evidence="5">
    <location>
        <begin position="3"/>
        <end position="105"/>
    </location>
</feature>
<keyword evidence="4" id="KW-1015">Disulfide bond</keyword>
<dbReference type="InterPro" id="IPR002345">
    <property type="entry name" value="Lipocalin"/>
</dbReference>
<protein>
    <recommendedName>
        <fullName evidence="5">Lipocalin/cytosolic fatty-acid binding domain-containing protein</fullName>
    </recommendedName>
</protein>
<keyword evidence="3" id="KW-0964">Secreted</keyword>
<sequence>LEGKWVTIAIAADKVDKIEKEGPLRIYVRELTCSEACNKMGVTFYVNANGQCSETKVIGYRQEDGKYRTQFEGDNIFEPVHATAENIVFTSKNVDRAGQTTNLIFVV</sequence>
<dbReference type="InterPro" id="IPR000566">
    <property type="entry name" value="Lipocln_cytosolic_FA-bd_dom"/>
</dbReference>
<dbReference type="Pfam" id="PF00061">
    <property type="entry name" value="Lipocalin"/>
    <property type="match status" value="1"/>
</dbReference>
<evidence type="ECO:0000313" key="7">
    <source>
        <dbReference type="Proteomes" id="UP001488838"/>
    </source>
</evidence>
<dbReference type="Proteomes" id="UP001488838">
    <property type="component" value="Unassembled WGS sequence"/>
</dbReference>